<evidence type="ECO:0000256" key="3">
    <source>
        <dbReference type="ARBA" id="ARBA00007931"/>
    </source>
</evidence>
<evidence type="ECO:0000313" key="15">
    <source>
        <dbReference type="EMBL" id="ACZ37829.1"/>
    </source>
</evidence>
<dbReference type="STRING" id="479434.Sthe_0390"/>
<name>D1C7J6_SPHTD</name>
<proteinExistence type="inferred from homology"/>
<evidence type="ECO:0000256" key="13">
    <source>
        <dbReference type="SAM" id="Phobius"/>
    </source>
</evidence>
<dbReference type="AlphaFoldDB" id="D1C7J6"/>
<keyword evidence="6 13" id="KW-0812">Transmembrane</keyword>
<evidence type="ECO:0000259" key="14">
    <source>
        <dbReference type="Pfam" id="PF02163"/>
    </source>
</evidence>
<dbReference type="InterPro" id="IPR044537">
    <property type="entry name" value="Rip2-like"/>
</dbReference>
<keyword evidence="9" id="KW-0862">Zinc</keyword>
<dbReference type="PANTHER" id="PTHR35864">
    <property type="entry name" value="ZINC METALLOPROTEASE MJ0611-RELATED"/>
    <property type="match status" value="1"/>
</dbReference>
<evidence type="ECO:0000256" key="4">
    <source>
        <dbReference type="ARBA" id="ARBA00022475"/>
    </source>
</evidence>
<dbReference type="FunCoup" id="D1C7J6">
    <property type="interactions" value="62"/>
</dbReference>
<dbReference type="InterPro" id="IPR052348">
    <property type="entry name" value="Metallopeptidase_M50B"/>
</dbReference>
<accession>D1C7J6</accession>
<dbReference type="GO" id="GO:0008237">
    <property type="term" value="F:metallopeptidase activity"/>
    <property type="evidence" value="ECO:0007669"/>
    <property type="project" value="UniProtKB-KW"/>
</dbReference>
<evidence type="ECO:0000256" key="5">
    <source>
        <dbReference type="ARBA" id="ARBA00022670"/>
    </source>
</evidence>
<gene>
    <name evidence="15" type="ordered locus">Sthe_0390</name>
</gene>
<feature type="transmembrane region" description="Helical" evidence="13">
    <location>
        <begin position="171"/>
        <end position="190"/>
    </location>
</feature>
<dbReference type="RefSeq" id="WP_012870876.1">
    <property type="nucleotide sequence ID" value="NC_013523.1"/>
</dbReference>
<evidence type="ECO:0000256" key="7">
    <source>
        <dbReference type="ARBA" id="ARBA00022723"/>
    </source>
</evidence>
<feature type="transmembrane region" description="Helical" evidence="13">
    <location>
        <begin position="12"/>
        <end position="37"/>
    </location>
</feature>
<evidence type="ECO:0000256" key="11">
    <source>
        <dbReference type="ARBA" id="ARBA00023049"/>
    </source>
</evidence>
<keyword evidence="5" id="KW-0645">Protease</keyword>
<dbReference type="Pfam" id="PF02163">
    <property type="entry name" value="Peptidase_M50"/>
    <property type="match status" value="1"/>
</dbReference>
<evidence type="ECO:0000256" key="10">
    <source>
        <dbReference type="ARBA" id="ARBA00022989"/>
    </source>
</evidence>
<dbReference type="GO" id="GO:0005886">
    <property type="term" value="C:plasma membrane"/>
    <property type="evidence" value="ECO:0007669"/>
    <property type="project" value="UniProtKB-SubCell"/>
</dbReference>
<evidence type="ECO:0000256" key="2">
    <source>
        <dbReference type="ARBA" id="ARBA00004651"/>
    </source>
</evidence>
<feature type="transmembrane region" description="Helical" evidence="13">
    <location>
        <begin position="98"/>
        <end position="120"/>
    </location>
</feature>
<evidence type="ECO:0000256" key="1">
    <source>
        <dbReference type="ARBA" id="ARBA00001947"/>
    </source>
</evidence>
<protein>
    <submittedName>
        <fullName evidence="15">Peptidase M50</fullName>
    </submittedName>
</protein>
<organism evidence="15 16">
    <name type="scientific">Sphaerobacter thermophilus (strain ATCC 49802 / DSM 20745 / KCCM 41009 / NCIMB 13125 / S 6022)</name>
    <dbReference type="NCBI Taxonomy" id="479434"/>
    <lineage>
        <taxon>Bacteria</taxon>
        <taxon>Pseudomonadati</taxon>
        <taxon>Thermomicrobiota</taxon>
        <taxon>Thermomicrobia</taxon>
        <taxon>Sphaerobacterales</taxon>
        <taxon>Sphaerobacterineae</taxon>
        <taxon>Sphaerobacteraceae</taxon>
        <taxon>Sphaerobacter</taxon>
    </lineage>
</organism>
<dbReference type="GO" id="GO:0006508">
    <property type="term" value="P:proteolysis"/>
    <property type="evidence" value="ECO:0007669"/>
    <property type="project" value="UniProtKB-KW"/>
</dbReference>
<dbReference type="KEGG" id="sti:Sthe_0390"/>
<feature type="transmembrane region" description="Helical" evidence="13">
    <location>
        <begin position="58"/>
        <end position="78"/>
    </location>
</feature>
<dbReference type="InterPro" id="IPR008915">
    <property type="entry name" value="Peptidase_M50"/>
</dbReference>
<comment type="similarity">
    <text evidence="3">Belongs to the peptidase M50B family.</text>
</comment>
<dbReference type="PANTHER" id="PTHR35864:SF1">
    <property type="entry name" value="ZINC METALLOPROTEASE YWHC-RELATED"/>
    <property type="match status" value="1"/>
</dbReference>
<keyword evidence="10 13" id="KW-1133">Transmembrane helix</keyword>
<dbReference type="InParanoid" id="D1C7J6"/>
<reference evidence="15 16" key="2">
    <citation type="journal article" date="2010" name="Stand. Genomic Sci.">
        <title>Complete genome sequence of Desulfohalobium retbaense type strain (HR(100)).</title>
        <authorList>
            <person name="Spring S."/>
            <person name="Nolan M."/>
            <person name="Lapidus A."/>
            <person name="Glavina Del Rio T."/>
            <person name="Copeland A."/>
            <person name="Tice H."/>
            <person name="Cheng J.F."/>
            <person name="Lucas S."/>
            <person name="Land M."/>
            <person name="Chen F."/>
            <person name="Bruce D."/>
            <person name="Goodwin L."/>
            <person name="Pitluck S."/>
            <person name="Ivanova N."/>
            <person name="Mavromatis K."/>
            <person name="Mikhailova N."/>
            <person name="Pati A."/>
            <person name="Chen A."/>
            <person name="Palaniappan K."/>
            <person name="Hauser L."/>
            <person name="Chang Y.J."/>
            <person name="Jeffries C.D."/>
            <person name="Munk C."/>
            <person name="Kiss H."/>
            <person name="Chain P."/>
            <person name="Han C."/>
            <person name="Brettin T."/>
            <person name="Detter J.C."/>
            <person name="Schuler E."/>
            <person name="Goker M."/>
            <person name="Rohde M."/>
            <person name="Bristow J."/>
            <person name="Eisen J.A."/>
            <person name="Markowitz V."/>
            <person name="Hugenholtz P."/>
            <person name="Kyrpides N.C."/>
            <person name="Klenk H.P."/>
        </authorList>
    </citation>
    <scope>NUCLEOTIDE SEQUENCE [LARGE SCALE GENOMIC DNA]</scope>
    <source>
        <strain evidence="16">ATCC 49802 / DSM 20745 / S 6022</strain>
    </source>
</reference>
<dbReference type="eggNOG" id="COG1994">
    <property type="taxonomic scope" value="Bacteria"/>
</dbReference>
<feature type="domain" description="Peptidase M50" evidence="14">
    <location>
        <begin position="130"/>
        <end position="164"/>
    </location>
</feature>
<dbReference type="CDD" id="cd06158">
    <property type="entry name" value="S2P-M50_like_1"/>
    <property type="match status" value="1"/>
</dbReference>
<feature type="transmembrane region" description="Helical" evidence="13">
    <location>
        <begin position="132"/>
        <end position="151"/>
    </location>
</feature>
<dbReference type="GO" id="GO:0046872">
    <property type="term" value="F:metal ion binding"/>
    <property type="evidence" value="ECO:0007669"/>
    <property type="project" value="UniProtKB-KW"/>
</dbReference>
<evidence type="ECO:0000256" key="6">
    <source>
        <dbReference type="ARBA" id="ARBA00022692"/>
    </source>
</evidence>
<evidence type="ECO:0000256" key="12">
    <source>
        <dbReference type="ARBA" id="ARBA00023136"/>
    </source>
</evidence>
<keyword evidence="16" id="KW-1185">Reference proteome</keyword>
<keyword evidence="11" id="KW-0482">Metalloprotease</keyword>
<reference evidence="16" key="1">
    <citation type="submission" date="2009-11" db="EMBL/GenBank/DDBJ databases">
        <title>The complete chromosome 1 of Sphaerobacter thermophilus DSM 20745.</title>
        <authorList>
            <person name="Lucas S."/>
            <person name="Copeland A."/>
            <person name="Lapidus A."/>
            <person name="Glavina del Rio T."/>
            <person name="Dalin E."/>
            <person name="Tice H."/>
            <person name="Bruce D."/>
            <person name="Goodwin L."/>
            <person name="Pitluck S."/>
            <person name="Kyrpides N."/>
            <person name="Mavromatis K."/>
            <person name="Ivanova N."/>
            <person name="Mikhailova N."/>
            <person name="LaButti K.M."/>
            <person name="Clum A."/>
            <person name="Sun H.I."/>
            <person name="Brettin T."/>
            <person name="Detter J.C."/>
            <person name="Han C."/>
            <person name="Larimer F."/>
            <person name="Land M."/>
            <person name="Hauser L."/>
            <person name="Markowitz V."/>
            <person name="Cheng J.F."/>
            <person name="Hugenholtz P."/>
            <person name="Woyke T."/>
            <person name="Wu D."/>
            <person name="Steenblock K."/>
            <person name="Schneider S."/>
            <person name="Pukall R."/>
            <person name="Goeker M."/>
            <person name="Klenk H.P."/>
            <person name="Eisen J.A."/>
        </authorList>
    </citation>
    <scope>NUCLEOTIDE SEQUENCE [LARGE SCALE GENOMIC DNA]</scope>
    <source>
        <strain evidence="16">ATCC 49802 / DSM 20745 / S 6022</strain>
    </source>
</reference>
<keyword evidence="8" id="KW-0378">Hydrolase</keyword>
<evidence type="ECO:0000256" key="8">
    <source>
        <dbReference type="ARBA" id="ARBA00022801"/>
    </source>
</evidence>
<comment type="cofactor">
    <cofactor evidence="1">
        <name>Zn(2+)</name>
        <dbReference type="ChEBI" id="CHEBI:29105"/>
    </cofactor>
</comment>
<keyword evidence="12 13" id="KW-0472">Membrane</keyword>
<evidence type="ECO:0000313" key="16">
    <source>
        <dbReference type="Proteomes" id="UP000002027"/>
    </source>
</evidence>
<keyword evidence="4" id="KW-1003">Cell membrane</keyword>
<dbReference type="EMBL" id="CP001823">
    <property type="protein sequence ID" value="ACZ37829.1"/>
    <property type="molecule type" value="Genomic_DNA"/>
</dbReference>
<sequence length="218" mass="23620">MIGFPGARPDATVIIMTMLAFVIATTVHEFCHAWSALMLGDDTAQRQGRITLNPIAHFDPIGFLGMMLIAVAGFGIGWGRPVPINPARLRGRQRGVALTALAGPASNIVLATLFIIPLRFGQADLPYAAEVFLNRMVFVNILLASFNLIPIPPLDGHKILTGLLPDFWYPYLAPLERYGVLILLGLIMIGRIGQPILVSMYAPVYGLLRSLIAGPVPI</sequence>
<evidence type="ECO:0000256" key="9">
    <source>
        <dbReference type="ARBA" id="ARBA00022833"/>
    </source>
</evidence>
<dbReference type="Proteomes" id="UP000002027">
    <property type="component" value="Chromosome 1"/>
</dbReference>
<keyword evidence="7" id="KW-0479">Metal-binding</keyword>
<dbReference type="HOGENOM" id="CLU_086979_0_0_0"/>
<comment type="subcellular location">
    <subcellularLocation>
        <location evidence="2">Cell membrane</location>
        <topology evidence="2">Multi-pass membrane protein</topology>
    </subcellularLocation>
</comment>